<proteinExistence type="predicted"/>
<protein>
    <submittedName>
        <fullName evidence="1">Uncharacterized protein</fullName>
    </submittedName>
</protein>
<name>A0A8X7S7G8_BRACI</name>
<dbReference type="Proteomes" id="UP000886595">
    <property type="component" value="Unassembled WGS sequence"/>
</dbReference>
<keyword evidence="2" id="KW-1185">Reference proteome</keyword>
<organism evidence="1 2">
    <name type="scientific">Brassica carinata</name>
    <name type="common">Ethiopian mustard</name>
    <name type="synonym">Abyssinian cabbage</name>
    <dbReference type="NCBI Taxonomy" id="52824"/>
    <lineage>
        <taxon>Eukaryota</taxon>
        <taxon>Viridiplantae</taxon>
        <taxon>Streptophyta</taxon>
        <taxon>Embryophyta</taxon>
        <taxon>Tracheophyta</taxon>
        <taxon>Spermatophyta</taxon>
        <taxon>Magnoliopsida</taxon>
        <taxon>eudicotyledons</taxon>
        <taxon>Gunneridae</taxon>
        <taxon>Pentapetalae</taxon>
        <taxon>rosids</taxon>
        <taxon>malvids</taxon>
        <taxon>Brassicales</taxon>
        <taxon>Brassicaceae</taxon>
        <taxon>Brassiceae</taxon>
        <taxon>Brassica</taxon>
    </lineage>
</organism>
<evidence type="ECO:0000313" key="2">
    <source>
        <dbReference type="Proteomes" id="UP000886595"/>
    </source>
</evidence>
<dbReference type="EMBL" id="JAAMPC010000007">
    <property type="protein sequence ID" value="KAG2301252.1"/>
    <property type="molecule type" value="Genomic_DNA"/>
</dbReference>
<reference evidence="1 2" key="1">
    <citation type="submission" date="2020-02" db="EMBL/GenBank/DDBJ databases">
        <authorList>
            <person name="Ma Q."/>
            <person name="Huang Y."/>
            <person name="Song X."/>
            <person name="Pei D."/>
        </authorList>
    </citation>
    <scope>NUCLEOTIDE SEQUENCE [LARGE SCALE GENOMIC DNA]</scope>
    <source>
        <strain evidence="1">Sxm20200214</strain>
        <tissue evidence="1">Leaf</tissue>
    </source>
</reference>
<sequence>MLLDIAIWELDTTHLSIPKNVMVIAENIEEDTSFVYVAYNLISHANNCLWVLPDDYEDEKINRVKLPSADFIWKWQDLLAGNGPLSREVVRSTLTILFLTKYRK</sequence>
<gene>
    <name evidence="1" type="ORF">Bca52824_029903</name>
</gene>
<evidence type="ECO:0000313" key="1">
    <source>
        <dbReference type="EMBL" id="KAG2301252.1"/>
    </source>
</evidence>
<dbReference type="OrthoDB" id="1036956at2759"/>
<accession>A0A8X7S7G8</accession>
<dbReference type="AlphaFoldDB" id="A0A8X7S7G8"/>
<comment type="caution">
    <text evidence="1">The sequence shown here is derived from an EMBL/GenBank/DDBJ whole genome shotgun (WGS) entry which is preliminary data.</text>
</comment>